<dbReference type="Gene3D" id="2.170.16.10">
    <property type="entry name" value="Hedgehog/Intein (Hint) domain"/>
    <property type="match status" value="1"/>
</dbReference>
<dbReference type="SUPFAM" id="SSF51294">
    <property type="entry name" value="Hedgehog/intein (Hint) domain"/>
    <property type="match status" value="1"/>
</dbReference>
<organism evidence="3">
    <name type="scientific">uncultured Dysgonomonas sp</name>
    <dbReference type="NCBI Taxonomy" id="206096"/>
    <lineage>
        <taxon>Bacteria</taxon>
        <taxon>Pseudomonadati</taxon>
        <taxon>Bacteroidota</taxon>
        <taxon>Bacteroidia</taxon>
        <taxon>Bacteroidales</taxon>
        <taxon>Dysgonomonadaceae</taxon>
        <taxon>Dysgonomonas</taxon>
        <taxon>environmental samples</taxon>
    </lineage>
</organism>
<name>A0A212J3C2_9BACT</name>
<feature type="domain" description="Hint" evidence="2">
    <location>
        <begin position="24"/>
        <end position="120"/>
    </location>
</feature>
<dbReference type="AlphaFoldDB" id="A0A212J3C2"/>
<accession>A0A212J3C2</accession>
<dbReference type="EMBL" id="FLUM01000001">
    <property type="protein sequence ID" value="SBV93884.1"/>
    <property type="molecule type" value="Genomic_DNA"/>
</dbReference>
<dbReference type="InterPro" id="IPR003587">
    <property type="entry name" value="Hint_dom_N"/>
</dbReference>
<dbReference type="SMART" id="SM00306">
    <property type="entry name" value="HintN"/>
    <property type="match status" value="1"/>
</dbReference>
<evidence type="ECO:0000256" key="1">
    <source>
        <dbReference type="SAM" id="SignalP"/>
    </source>
</evidence>
<reference evidence="3" key="1">
    <citation type="submission" date="2016-04" db="EMBL/GenBank/DDBJ databases">
        <authorList>
            <person name="Evans L.H."/>
            <person name="Alamgir A."/>
            <person name="Owens N."/>
            <person name="Weber N.D."/>
            <person name="Virtaneva K."/>
            <person name="Barbian K."/>
            <person name="Babar A."/>
            <person name="Rosenke K."/>
        </authorList>
    </citation>
    <scope>NUCLEOTIDE SEQUENCE</scope>
    <source>
        <strain evidence="3">86-1</strain>
    </source>
</reference>
<evidence type="ECO:0000313" key="3">
    <source>
        <dbReference type="EMBL" id="SBV93884.1"/>
    </source>
</evidence>
<proteinExistence type="predicted"/>
<dbReference type="RefSeq" id="WP_296938867.1">
    <property type="nucleotide sequence ID" value="NZ_LT599032.1"/>
</dbReference>
<evidence type="ECO:0000259" key="2">
    <source>
        <dbReference type="SMART" id="SM00306"/>
    </source>
</evidence>
<keyword evidence="1" id="KW-0732">Signal</keyword>
<dbReference type="InterPro" id="IPR036844">
    <property type="entry name" value="Hint_dom_sf"/>
</dbReference>
<dbReference type="CDD" id="cd00081">
    <property type="entry name" value="Hint"/>
    <property type="match status" value="1"/>
</dbReference>
<sequence>MKIRFFLFTLACFLILSVSMVAQSSSLAAGTKITMFDDKKKNIENLEVGDVVLSFNTQDKVYEEKKVKNISKIMYSRLVRVTLNSGVQLTMTSDCPFLAEKGWVSVDPELTMSNKKYTDVKRCQIGEFALFYNVTSTDYVEITVIQGIMDPTQTYIVELEGDGAIVANGFLVGQN</sequence>
<feature type="chain" id="PRO_5012804054" description="Hint domain-containing protein" evidence="1">
    <location>
        <begin position="29"/>
        <end position="175"/>
    </location>
</feature>
<protein>
    <recommendedName>
        <fullName evidence="2">Hint domain-containing protein</fullName>
    </recommendedName>
</protein>
<gene>
    <name evidence="3" type="ORF">KL86DYS1_10984</name>
</gene>
<feature type="signal peptide" evidence="1">
    <location>
        <begin position="1"/>
        <end position="28"/>
    </location>
</feature>